<keyword evidence="1" id="KW-0472">Membrane</keyword>
<evidence type="ECO:0000313" key="2">
    <source>
        <dbReference type="EMBL" id="ETO25180.1"/>
    </source>
</evidence>
<reference evidence="2 3" key="1">
    <citation type="journal article" date="2013" name="Curr. Biol.">
        <title>The Genome of the Foraminiferan Reticulomyxa filosa.</title>
        <authorList>
            <person name="Glockner G."/>
            <person name="Hulsmann N."/>
            <person name="Schleicher M."/>
            <person name="Noegel A.A."/>
            <person name="Eichinger L."/>
            <person name="Gallinger C."/>
            <person name="Pawlowski J."/>
            <person name="Sierra R."/>
            <person name="Euteneuer U."/>
            <person name="Pillet L."/>
            <person name="Moustafa A."/>
            <person name="Platzer M."/>
            <person name="Groth M."/>
            <person name="Szafranski K."/>
            <person name="Schliwa M."/>
        </authorList>
    </citation>
    <scope>NUCLEOTIDE SEQUENCE [LARGE SCALE GENOMIC DNA]</scope>
</reference>
<evidence type="ECO:0000313" key="3">
    <source>
        <dbReference type="Proteomes" id="UP000023152"/>
    </source>
</evidence>
<keyword evidence="1" id="KW-1133">Transmembrane helix</keyword>
<dbReference type="AlphaFoldDB" id="X6NFT1"/>
<comment type="caution">
    <text evidence="2">The sequence shown here is derived from an EMBL/GenBank/DDBJ whole genome shotgun (WGS) entry which is preliminary data.</text>
</comment>
<organism evidence="2 3">
    <name type="scientific">Reticulomyxa filosa</name>
    <dbReference type="NCBI Taxonomy" id="46433"/>
    <lineage>
        <taxon>Eukaryota</taxon>
        <taxon>Sar</taxon>
        <taxon>Rhizaria</taxon>
        <taxon>Retaria</taxon>
        <taxon>Foraminifera</taxon>
        <taxon>Monothalamids</taxon>
        <taxon>Reticulomyxidae</taxon>
        <taxon>Reticulomyxa</taxon>
    </lineage>
</organism>
<keyword evidence="3" id="KW-1185">Reference proteome</keyword>
<dbReference type="EMBL" id="ASPP01008706">
    <property type="protein sequence ID" value="ETO25180.1"/>
    <property type="molecule type" value="Genomic_DNA"/>
</dbReference>
<sequence length="272" mass="31196">MFHRVTKLDPIEMQGTYESNVPIAGIADVVVVGSDNEEINGYYSVVNIKYNQRYVYKSASQSYLYYVKYKGGETARWQIGLPGSGIQNDQPVAFVNSDVEAPEQIPTWVAWAVYDEQTKEWFRQPKIKTYKADCSAELFGAKNEQVNGRYTITPQTYNGRPVFERVKSEKHGGQLPIIVYWDETNGISGWFVSRPGRAAGEHPIESLAIIQSASLTPDGTSELETWHEWEDSAKDFLENTQFKFQGTCASYFILLFFFFFFLLFKYIKQINK</sequence>
<gene>
    <name evidence="2" type="ORF">RFI_11957</name>
</gene>
<feature type="transmembrane region" description="Helical" evidence="1">
    <location>
        <begin position="249"/>
        <end position="267"/>
    </location>
</feature>
<protein>
    <submittedName>
        <fullName evidence="2">Uncharacterized protein</fullName>
    </submittedName>
</protein>
<dbReference type="Proteomes" id="UP000023152">
    <property type="component" value="Unassembled WGS sequence"/>
</dbReference>
<proteinExistence type="predicted"/>
<keyword evidence="1" id="KW-0812">Transmembrane</keyword>
<name>X6NFT1_RETFI</name>
<accession>X6NFT1</accession>
<evidence type="ECO:0000256" key="1">
    <source>
        <dbReference type="SAM" id="Phobius"/>
    </source>
</evidence>